<gene>
    <name evidence="2" type="ORF">SCABRO_00717</name>
</gene>
<comment type="caution">
    <text evidence="2">The sequence shown here is derived from an EMBL/GenBank/DDBJ whole genome shotgun (WGS) entry which is preliminary data.</text>
</comment>
<evidence type="ECO:0000259" key="1">
    <source>
        <dbReference type="Pfam" id="PF10006"/>
    </source>
</evidence>
<accession>A0A0B0ES92</accession>
<sequence length="78" mass="9204">MNEGKVITLDVQNIPPRERHPKIFNTFDSLQPGDKMILINDHDPKPLKYQLEAERTGQMDWEYILSGPEEWKVEILKK</sequence>
<protein>
    <recommendedName>
        <fullName evidence="1">DUF2249 domain-containing protein</fullName>
    </recommendedName>
</protein>
<dbReference type="Pfam" id="PF10006">
    <property type="entry name" value="DUF2249"/>
    <property type="match status" value="1"/>
</dbReference>
<dbReference type="AlphaFoldDB" id="A0A0B0ES92"/>
<dbReference type="PATRIC" id="fig|237368.3.peg.773"/>
<dbReference type="eggNOG" id="COG4309">
    <property type="taxonomic scope" value="Bacteria"/>
</dbReference>
<feature type="domain" description="DUF2249" evidence="1">
    <location>
        <begin position="8"/>
        <end position="76"/>
    </location>
</feature>
<name>A0A0B0ES92_9BACT</name>
<dbReference type="EMBL" id="JRYO01000052">
    <property type="protein sequence ID" value="KHE93545.1"/>
    <property type="molecule type" value="Genomic_DNA"/>
</dbReference>
<proteinExistence type="predicted"/>
<organism evidence="2 3">
    <name type="scientific">Candidatus Scalindua brodae</name>
    <dbReference type="NCBI Taxonomy" id="237368"/>
    <lineage>
        <taxon>Bacteria</taxon>
        <taxon>Pseudomonadati</taxon>
        <taxon>Planctomycetota</taxon>
        <taxon>Candidatus Brocadiia</taxon>
        <taxon>Candidatus Brocadiales</taxon>
        <taxon>Candidatus Scalinduaceae</taxon>
        <taxon>Candidatus Scalindua</taxon>
    </lineage>
</organism>
<evidence type="ECO:0000313" key="2">
    <source>
        <dbReference type="EMBL" id="KHE93545.1"/>
    </source>
</evidence>
<dbReference type="Proteomes" id="UP000030652">
    <property type="component" value="Unassembled WGS sequence"/>
</dbReference>
<dbReference type="InterPro" id="IPR018720">
    <property type="entry name" value="DUF2249"/>
</dbReference>
<reference evidence="2 3" key="1">
    <citation type="submission" date="2014-10" db="EMBL/GenBank/DDBJ databases">
        <title>Draft genome of anammox bacterium scalindua brodae, obtained using differential coverage binning of sequence data from two enrichment reactors.</title>
        <authorList>
            <person name="Speth D.R."/>
            <person name="Russ L."/>
            <person name="Kartal B."/>
            <person name="Op den Camp H.J."/>
            <person name="Dutilh B.E."/>
            <person name="Jetten M.S."/>
        </authorList>
    </citation>
    <scope>NUCLEOTIDE SEQUENCE [LARGE SCALE GENOMIC DNA]</scope>
    <source>
        <strain evidence="2">RU1</strain>
    </source>
</reference>
<evidence type="ECO:0000313" key="3">
    <source>
        <dbReference type="Proteomes" id="UP000030652"/>
    </source>
</evidence>